<evidence type="ECO:0000256" key="8">
    <source>
        <dbReference type="PROSITE-ProRule" id="PRU00452"/>
    </source>
</evidence>
<feature type="domain" description="SP-RING-type" evidence="10">
    <location>
        <begin position="669"/>
        <end position="750"/>
    </location>
</feature>
<dbReference type="Pfam" id="PF18028">
    <property type="entry name" value="Zmiz1_N"/>
    <property type="match status" value="1"/>
</dbReference>
<feature type="region of interest" description="Disordered" evidence="9">
    <location>
        <begin position="808"/>
        <end position="910"/>
    </location>
</feature>
<feature type="compositionally biased region" description="Polar residues" evidence="9">
    <location>
        <begin position="849"/>
        <end position="866"/>
    </location>
</feature>
<keyword evidence="2" id="KW-1017">Isopeptide bond</keyword>
<feature type="compositionally biased region" description="Low complexity" evidence="9">
    <location>
        <begin position="867"/>
        <end position="910"/>
    </location>
</feature>
<protein>
    <recommendedName>
        <fullName evidence="10">SP-RING-type domain-containing protein</fullName>
    </recommendedName>
</protein>
<dbReference type="InterPro" id="IPR004181">
    <property type="entry name" value="Znf_MIZ"/>
</dbReference>
<keyword evidence="6" id="KW-0832">Ubl conjugation</keyword>
<keyword evidence="12" id="KW-1185">Reference proteome</keyword>
<dbReference type="Proteomes" id="UP001497497">
    <property type="component" value="Unassembled WGS sequence"/>
</dbReference>
<sequence length="983" mass="106982">MEKHIQQTNDRLQCIKQHLSNPSGFQSAARELLEWCSDQRAFQLQFEDSLMGCLTVVYKVASQPGYDFDLGYRLLAVCSSHKDLFSPKAASQLTEWCEELGQSLLLRHPKNRPPDGNKGPPSPVLSNMHPQMHKAMQPMHPGDPNSGWGGSNQGQTQLNVVTTIFPVHTTQSGPFTHNTPGFANTTMTGASGHVQQSQGYPPMNKPGYNPQAMAPYNGYPPTPNTPGSNQAQMTGGSHNDYTAPPGALSAAAYVAAAATATATATATAVAIQEQQNQQQMNINMQMNMNNQYAPGMQMPPSQHQYGAQYPPGMTGQRHPGPMGPMGGGPCPGPGPMKPNMGPMYHRRPAPYHNPYIHKRQPVYPNGAQMEQFVPGGPGPHGPYMGPHQQYPGKAGYPPTQQPLPSPTYGMSQGMGGMRPGGPSPYPNGQHPYMNPGQYGHPQRPTGPAPTYNQYPGQTPNSFPHSPIPGNPTPPITPGSVPGYPGDMKPTYPPDVKPMVVKSSPDELRLTFPVRDGVVLPPFRLEHNLAVSNHVFQLRDTVYNTLMYRSDLELQLKCFHHEDRQMSTNWPASVTVSVNATPLNIERGDNKSTHKPLYLKDVCQAGRNTIQITVTACCCSHLFVLQLVHRPSIRSVLQGLLRKRLLPAEHCITKIKRNFSNVPPNNAVNGEDGVEQTAIKVPLKCPITCRRITLPARGHDCKHIQCFDLESYLQLNCDKGLWKCPVCNKSALLEGLEIDQYIWGILTNMTNLQFEEVTINQTASWKPVPIKSMVKEEDSGRSRCSSLQYGNPESCQNNWMKAMSPSSMQLPTMTSWDAGPQASPYNLPPPSTPGDPMSQGLRHPDPSRPPSNNHMTPRPSSQPHPQQNGSLSNLSHPSPSSNNNNTSSSNTPNNCNNSMSNGIPNSNSVNSSLPPDCHSLADLNFDPAAIINGDPSTAQGLELLADNLSDMELLTAYLGPSDSTGDNGQNSSSTGDDLLALFEN</sequence>
<feature type="region of interest" description="Disordered" evidence="9">
    <location>
        <begin position="957"/>
        <end position="983"/>
    </location>
</feature>
<organism evidence="11 12">
    <name type="scientific">Lymnaea stagnalis</name>
    <name type="common">Great pond snail</name>
    <name type="synonym">Helix stagnalis</name>
    <dbReference type="NCBI Taxonomy" id="6523"/>
    <lineage>
        <taxon>Eukaryota</taxon>
        <taxon>Metazoa</taxon>
        <taxon>Spiralia</taxon>
        <taxon>Lophotrochozoa</taxon>
        <taxon>Mollusca</taxon>
        <taxon>Gastropoda</taxon>
        <taxon>Heterobranchia</taxon>
        <taxon>Euthyneura</taxon>
        <taxon>Panpulmonata</taxon>
        <taxon>Hygrophila</taxon>
        <taxon>Lymnaeoidea</taxon>
        <taxon>Lymnaeidae</taxon>
        <taxon>Lymnaea</taxon>
    </lineage>
</organism>
<evidence type="ECO:0000313" key="11">
    <source>
        <dbReference type="EMBL" id="CAL1541902.1"/>
    </source>
</evidence>
<feature type="region of interest" description="Disordered" evidence="9">
    <location>
        <begin position="411"/>
        <end position="484"/>
    </location>
</feature>
<evidence type="ECO:0000256" key="4">
    <source>
        <dbReference type="ARBA" id="ARBA00022771"/>
    </source>
</evidence>
<dbReference type="InterPro" id="IPR057847">
    <property type="entry name" value="ZMIZ1/ZMIZ2_GBD-like"/>
</dbReference>
<dbReference type="GO" id="GO:0016925">
    <property type="term" value="P:protein sumoylation"/>
    <property type="evidence" value="ECO:0007669"/>
    <property type="project" value="TreeGrafter"/>
</dbReference>
<feature type="compositionally biased region" description="Polar residues" evidence="9">
    <location>
        <begin position="450"/>
        <end position="462"/>
    </location>
</feature>
<dbReference type="Pfam" id="PF25527">
    <property type="entry name" value="GBD-like_ZMIZ1_ZMIZ2"/>
    <property type="match status" value="1"/>
</dbReference>
<dbReference type="PANTHER" id="PTHR10782:SF4">
    <property type="entry name" value="TONALLI, ISOFORM E"/>
    <property type="match status" value="1"/>
</dbReference>
<evidence type="ECO:0000256" key="3">
    <source>
        <dbReference type="ARBA" id="ARBA00022723"/>
    </source>
</evidence>
<dbReference type="PANTHER" id="PTHR10782">
    <property type="entry name" value="ZINC FINGER MIZ DOMAIN-CONTAINING PROTEIN"/>
    <property type="match status" value="1"/>
</dbReference>
<dbReference type="GO" id="GO:0061665">
    <property type="term" value="F:SUMO ligase activity"/>
    <property type="evidence" value="ECO:0007669"/>
    <property type="project" value="TreeGrafter"/>
</dbReference>
<evidence type="ECO:0000256" key="5">
    <source>
        <dbReference type="ARBA" id="ARBA00022833"/>
    </source>
</evidence>
<dbReference type="GO" id="GO:0000785">
    <property type="term" value="C:chromatin"/>
    <property type="evidence" value="ECO:0007669"/>
    <property type="project" value="TreeGrafter"/>
</dbReference>
<feature type="region of interest" description="Disordered" evidence="9">
    <location>
        <begin position="107"/>
        <end position="129"/>
    </location>
</feature>
<dbReference type="GO" id="GO:0045944">
    <property type="term" value="P:positive regulation of transcription by RNA polymerase II"/>
    <property type="evidence" value="ECO:0007669"/>
    <property type="project" value="UniProtKB-ARBA"/>
</dbReference>
<feature type="compositionally biased region" description="Polar residues" evidence="9">
    <location>
        <begin position="228"/>
        <end position="240"/>
    </location>
</feature>
<evidence type="ECO:0000256" key="2">
    <source>
        <dbReference type="ARBA" id="ARBA00022499"/>
    </source>
</evidence>
<feature type="compositionally biased region" description="Pro residues" evidence="9">
    <location>
        <begin position="465"/>
        <end position="476"/>
    </location>
</feature>
<proteinExistence type="predicted"/>
<evidence type="ECO:0000313" key="12">
    <source>
        <dbReference type="Proteomes" id="UP001497497"/>
    </source>
</evidence>
<keyword evidence="3" id="KW-0479">Metal-binding</keyword>
<dbReference type="EMBL" id="CAXITT010000458">
    <property type="protein sequence ID" value="CAL1541902.1"/>
    <property type="molecule type" value="Genomic_DNA"/>
</dbReference>
<keyword evidence="4 8" id="KW-0863">Zinc-finger</keyword>
<evidence type="ECO:0000256" key="7">
    <source>
        <dbReference type="ARBA" id="ARBA00023242"/>
    </source>
</evidence>
<dbReference type="AlphaFoldDB" id="A0AAV2I5E8"/>
<dbReference type="Pfam" id="PF02891">
    <property type="entry name" value="zf-MIZ"/>
    <property type="match status" value="1"/>
</dbReference>
<dbReference type="PROSITE" id="PS51044">
    <property type="entry name" value="ZF_SP_RING"/>
    <property type="match status" value="1"/>
</dbReference>
<evidence type="ECO:0000256" key="6">
    <source>
        <dbReference type="ARBA" id="ARBA00022843"/>
    </source>
</evidence>
<evidence type="ECO:0000259" key="10">
    <source>
        <dbReference type="PROSITE" id="PS51044"/>
    </source>
</evidence>
<accession>A0AAV2I5E8</accession>
<dbReference type="GO" id="GO:0005634">
    <property type="term" value="C:nucleus"/>
    <property type="evidence" value="ECO:0007669"/>
    <property type="project" value="UniProtKB-SubCell"/>
</dbReference>
<keyword evidence="5" id="KW-0862">Zinc</keyword>
<dbReference type="Gene3D" id="3.30.40.10">
    <property type="entry name" value="Zinc/RING finger domain, C3HC4 (zinc finger)"/>
    <property type="match status" value="1"/>
</dbReference>
<dbReference type="InterPro" id="IPR040797">
    <property type="entry name" value="ZMIZ1_N"/>
</dbReference>
<dbReference type="FunFam" id="3.30.40.10:FF:000012">
    <property type="entry name" value="Zinc finger MIZ domain-containing protein 2"/>
    <property type="match status" value="1"/>
</dbReference>
<feature type="compositionally biased region" description="Polar residues" evidence="9">
    <location>
        <begin position="960"/>
        <end position="974"/>
    </location>
</feature>
<dbReference type="InterPro" id="IPR013083">
    <property type="entry name" value="Znf_RING/FYVE/PHD"/>
</dbReference>
<dbReference type="GO" id="GO:0008270">
    <property type="term" value="F:zinc ion binding"/>
    <property type="evidence" value="ECO:0007669"/>
    <property type="project" value="UniProtKB-KW"/>
</dbReference>
<gene>
    <name evidence="11" type="ORF">GSLYS_00015508001</name>
</gene>
<reference evidence="11 12" key="1">
    <citation type="submission" date="2024-04" db="EMBL/GenBank/DDBJ databases">
        <authorList>
            <consortium name="Genoscope - CEA"/>
            <person name="William W."/>
        </authorList>
    </citation>
    <scope>NUCLEOTIDE SEQUENCE [LARGE SCALE GENOMIC DNA]</scope>
</reference>
<evidence type="ECO:0000256" key="1">
    <source>
        <dbReference type="ARBA" id="ARBA00004123"/>
    </source>
</evidence>
<name>A0AAV2I5E8_LYMST</name>
<dbReference type="GO" id="GO:0003712">
    <property type="term" value="F:transcription coregulator activity"/>
    <property type="evidence" value="ECO:0007669"/>
    <property type="project" value="TreeGrafter"/>
</dbReference>
<comment type="caution">
    <text evidence="11">The sequence shown here is derived from an EMBL/GenBank/DDBJ whole genome shotgun (WGS) entry which is preliminary data.</text>
</comment>
<feature type="region of interest" description="Disordered" evidence="9">
    <location>
        <begin position="221"/>
        <end position="240"/>
    </location>
</feature>
<keyword evidence="7" id="KW-0539">Nucleus</keyword>
<comment type="subcellular location">
    <subcellularLocation>
        <location evidence="1">Nucleus</location>
    </subcellularLocation>
</comment>
<evidence type="ECO:0000256" key="9">
    <source>
        <dbReference type="SAM" id="MobiDB-lite"/>
    </source>
</evidence>